<dbReference type="GO" id="GO:0055085">
    <property type="term" value="P:transmembrane transport"/>
    <property type="evidence" value="ECO:0007669"/>
    <property type="project" value="TreeGrafter"/>
</dbReference>
<comment type="caution">
    <text evidence="11">The sequence shown here is derived from an EMBL/GenBank/DDBJ whole genome shotgun (WGS) entry which is preliminary data.</text>
</comment>
<keyword evidence="5 8" id="KW-1133">Transmembrane helix</keyword>
<comment type="subcellular location">
    <subcellularLocation>
        <location evidence="1">Membrane</location>
        <topology evidence="1">Multi-pass membrane protein</topology>
    </subcellularLocation>
</comment>
<feature type="compositionally biased region" description="Polar residues" evidence="7">
    <location>
        <begin position="762"/>
        <end position="786"/>
    </location>
</feature>
<dbReference type="PANTHER" id="PTHR31145:SF7">
    <property type="entry name" value="TRP-LIKE ION CHANNEL"/>
    <property type="match status" value="1"/>
</dbReference>
<feature type="transmembrane region" description="Helical" evidence="8">
    <location>
        <begin position="458"/>
        <end position="481"/>
    </location>
</feature>
<feature type="transmembrane region" description="Helical" evidence="8">
    <location>
        <begin position="650"/>
        <end position="675"/>
    </location>
</feature>
<name>A0AAN7YA20_9EURO</name>
<feature type="compositionally biased region" description="Polar residues" evidence="7">
    <location>
        <begin position="867"/>
        <end position="887"/>
    </location>
</feature>
<keyword evidence="4 9" id="KW-0732">Signal</keyword>
<dbReference type="InterPro" id="IPR032800">
    <property type="entry name" value="TRP_N"/>
</dbReference>
<feature type="transmembrane region" description="Helical" evidence="8">
    <location>
        <begin position="562"/>
        <end position="581"/>
    </location>
</feature>
<evidence type="ECO:0000313" key="12">
    <source>
        <dbReference type="Proteomes" id="UP001309876"/>
    </source>
</evidence>
<evidence type="ECO:0000256" key="7">
    <source>
        <dbReference type="SAM" id="MobiDB-lite"/>
    </source>
</evidence>
<protein>
    <recommendedName>
        <fullName evidence="10">ML-like domain-containing protein</fullName>
    </recommendedName>
</protein>
<dbReference type="InterPro" id="IPR040241">
    <property type="entry name" value="TRP_Flc/Pkd2-like"/>
</dbReference>
<dbReference type="GO" id="GO:0009272">
    <property type="term" value="P:fungal-type cell wall biogenesis"/>
    <property type="evidence" value="ECO:0007669"/>
    <property type="project" value="TreeGrafter"/>
</dbReference>
<dbReference type="InterPro" id="IPR010308">
    <property type="entry name" value="TRP_C"/>
</dbReference>
<comment type="similarity">
    <text evidence="2">Belongs to the transient receptor potential (TRP) ion channel family.</text>
</comment>
<keyword evidence="12" id="KW-1185">Reference proteome</keyword>
<evidence type="ECO:0000256" key="1">
    <source>
        <dbReference type="ARBA" id="ARBA00004141"/>
    </source>
</evidence>
<evidence type="ECO:0000256" key="8">
    <source>
        <dbReference type="SAM" id="Phobius"/>
    </source>
</evidence>
<feature type="transmembrane region" description="Helical" evidence="8">
    <location>
        <begin position="233"/>
        <end position="251"/>
    </location>
</feature>
<sequence length="906" mass="100525">MRRSTLLSFANASVLLLLVLFCHVHTAFSAEEETQYVTYTNLDGETLYLDVNREPSLYTKQYGDCQGDSVISVTRFDAAYYKDNMTITFNLGGYTQVANESVIMYIGVYAYGENRFNLTFDPCFANIHSMCPINASVPINANGVIPIAPVDVAGIPELALSIPDFEGQAILRIFGNSTQSQIACYSAVLTNGNSFSHPTAIGSTVGFFVVLAFAASVATAMYGQHLQETRKHYAHSVSILVVFSVLQHVFFTGALSMNFPSVLVAFWSNFGWASGMIYSSSVQRSIDQFIGNDRGNISSIGAPASGETAVNLGGGYSLSSIYRRNLPSLQQRAVANTTTGFSWYGTEVAAGLPLPGNYSSFAGTLSELHIPASAAFLTGLIWFLVLLALLGGAVLCLKIVLELFAAAKLIKTVRLAFFRAHWIYCAAILILRTCYVGFFAMTFLSLFQISIGGGSGPLAIAAIVFCLFLLAVVGISIYAVWYRLSGQQFQNEPDKLQLRTKPIGWTRATKTQEPNDERRTIVSLPWRHIYFKDTLERPHVHDDDDYLIKFGWLSGRFRRSKWWFFSAWLIYELVRACFYGGAAGSPLIQVFGLLAWEILSLLIVFLVRPFESNRLNMLMVYLLGFSKVVSVALCVAFDPRFGLGRILTTVIGIVIIVIQGVLIICMLIAIVIGSVSSWMSLRRYHEDFHPSSLTKTRTKYFAHIDQKASDKPLVKSPKARPSATTEELKEPYFAVSTVRRQTKIEDDDPENKSFFEDDATTMGGNNRHSMVPSTRPGSVKSRTSVPTLPYGARRHRASWSTRDFSQAGYEAEHIPSGVHSRMSLESMRDANRDSTGMPARKRGSSVRHSWTNDPSLVDIASAGVESPPNSFQTRHVKSQSVSQNQLQARYMNEEEQERQRPTTSRH</sequence>
<accession>A0AAN7YA20</accession>
<feature type="transmembrane region" description="Helical" evidence="8">
    <location>
        <begin position="200"/>
        <end position="221"/>
    </location>
</feature>
<dbReference type="AlphaFoldDB" id="A0AAN7YA20"/>
<evidence type="ECO:0000313" key="11">
    <source>
        <dbReference type="EMBL" id="KAK5090765.1"/>
    </source>
</evidence>
<feature type="signal peptide" evidence="9">
    <location>
        <begin position="1"/>
        <end position="29"/>
    </location>
</feature>
<dbReference type="GO" id="GO:0016020">
    <property type="term" value="C:membrane"/>
    <property type="evidence" value="ECO:0007669"/>
    <property type="project" value="UniProtKB-SubCell"/>
</dbReference>
<evidence type="ECO:0000256" key="2">
    <source>
        <dbReference type="ARBA" id="ARBA00010642"/>
    </source>
</evidence>
<dbReference type="Proteomes" id="UP001309876">
    <property type="component" value="Unassembled WGS sequence"/>
</dbReference>
<dbReference type="Pfam" id="PF06011">
    <property type="entry name" value="TRP"/>
    <property type="match status" value="1"/>
</dbReference>
<dbReference type="Pfam" id="PF14558">
    <property type="entry name" value="TRP_N"/>
    <property type="match status" value="1"/>
</dbReference>
<proteinExistence type="inferred from homology"/>
<keyword evidence="6 8" id="KW-0472">Membrane</keyword>
<feature type="transmembrane region" description="Helical" evidence="8">
    <location>
        <begin position="374"/>
        <end position="401"/>
    </location>
</feature>
<dbReference type="EMBL" id="JAVRRJ010000001">
    <property type="protein sequence ID" value="KAK5090765.1"/>
    <property type="molecule type" value="Genomic_DNA"/>
</dbReference>
<organism evidence="11 12">
    <name type="scientific">Lithohypha guttulata</name>
    <dbReference type="NCBI Taxonomy" id="1690604"/>
    <lineage>
        <taxon>Eukaryota</taxon>
        <taxon>Fungi</taxon>
        <taxon>Dikarya</taxon>
        <taxon>Ascomycota</taxon>
        <taxon>Pezizomycotina</taxon>
        <taxon>Eurotiomycetes</taxon>
        <taxon>Chaetothyriomycetidae</taxon>
        <taxon>Chaetothyriales</taxon>
        <taxon>Trichomeriaceae</taxon>
        <taxon>Lithohypha</taxon>
    </lineage>
</organism>
<gene>
    <name evidence="11" type="ORF">LTR05_000941</name>
</gene>
<feature type="transmembrane region" description="Helical" evidence="8">
    <location>
        <begin position="422"/>
        <end position="446"/>
    </location>
</feature>
<dbReference type="PANTHER" id="PTHR31145">
    <property type="entry name" value="INTEGRAL MEMBRANE PROTEIN (AFU_ORTHOLOGUE AFUA_7G01610)"/>
    <property type="match status" value="1"/>
</dbReference>
<evidence type="ECO:0000256" key="5">
    <source>
        <dbReference type="ARBA" id="ARBA00022989"/>
    </source>
</evidence>
<evidence type="ECO:0000259" key="10">
    <source>
        <dbReference type="SMART" id="SM01320"/>
    </source>
</evidence>
<evidence type="ECO:0000256" key="3">
    <source>
        <dbReference type="ARBA" id="ARBA00022692"/>
    </source>
</evidence>
<reference evidence="11 12" key="1">
    <citation type="submission" date="2023-08" db="EMBL/GenBank/DDBJ databases">
        <title>Black Yeasts Isolated from many extreme environments.</title>
        <authorList>
            <person name="Coleine C."/>
            <person name="Stajich J.E."/>
            <person name="Selbmann L."/>
        </authorList>
    </citation>
    <scope>NUCLEOTIDE SEQUENCE [LARGE SCALE GENOMIC DNA]</scope>
    <source>
        <strain evidence="11 12">CCFEE 5910</strain>
    </source>
</reference>
<feature type="transmembrane region" description="Helical" evidence="8">
    <location>
        <begin position="587"/>
        <end position="607"/>
    </location>
</feature>
<feature type="region of interest" description="Disordered" evidence="7">
    <location>
        <begin position="744"/>
        <end position="786"/>
    </location>
</feature>
<feature type="region of interest" description="Disordered" evidence="7">
    <location>
        <begin position="829"/>
        <end position="906"/>
    </location>
</feature>
<evidence type="ECO:0000256" key="6">
    <source>
        <dbReference type="ARBA" id="ARBA00023136"/>
    </source>
</evidence>
<feature type="transmembrane region" description="Helical" evidence="8">
    <location>
        <begin position="619"/>
        <end position="638"/>
    </location>
</feature>
<evidence type="ECO:0000256" key="4">
    <source>
        <dbReference type="ARBA" id="ARBA00022729"/>
    </source>
</evidence>
<dbReference type="SMART" id="SM01320">
    <property type="entry name" value="TRP_N"/>
    <property type="match status" value="1"/>
</dbReference>
<feature type="domain" description="ML-like" evidence="10">
    <location>
        <begin position="55"/>
        <end position="196"/>
    </location>
</feature>
<feature type="chain" id="PRO_5043035140" description="ML-like domain-containing protein" evidence="9">
    <location>
        <begin position="30"/>
        <end position="906"/>
    </location>
</feature>
<evidence type="ECO:0000256" key="9">
    <source>
        <dbReference type="SAM" id="SignalP"/>
    </source>
</evidence>
<keyword evidence="3 8" id="KW-0812">Transmembrane</keyword>